<evidence type="ECO:0000313" key="1">
    <source>
        <dbReference type="EMBL" id="CRK86830.1"/>
    </source>
</evidence>
<name>A0A1J1HK34_9DIPT</name>
<sequence length="67" mass="7894">MLLITSPAVLLAQHPHFLQAFKRFSTSLNLEQKEHLSSLSDNKPYMARFIRHSMTQCDHKRRKSSKR</sequence>
<organism evidence="1 2">
    <name type="scientific">Clunio marinus</name>
    <dbReference type="NCBI Taxonomy" id="568069"/>
    <lineage>
        <taxon>Eukaryota</taxon>
        <taxon>Metazoa</taxon>
        <taxon>Ecdysozoa</taxon>
        <taxon>Arthropoda</taxon>
        <taxon>Hexapoda</taxon>
        <taxon>Insecta</taxon>
        <taxon>Pterygota</taxon>
        <taxon>Neoptera</taxon>
        <taxon>Endopterygota</taxon>
        <taxon>Diptera</taxon>
        <taxon>Nematocera</taxon>
        <taxon>Chironomoidea</taxon>
        <taxon>Chironomidae</taxon>
        <taxon>Clunio</taxon>
    </lineage>
</organism>
<proteinExistence type="predicted"/>
<dbReference type="EMBL" id="CVRI01000002">
    <property type="protein sequence ID" value="CRK86830.1"/>
    <property type="molecule type" value="Genomic_DNA"/>
</dbReference>
<dbReference type="OrthoDB" id="449487at2759"/>
<evidence type="ECO:0000313" key="2">
    <source>
        <dbReference type="Proteomes" id="UP000183832"/>
    </source>
</evidence>
<protein>
    <submittedName>
        <fullName evidence="1">CLUMA_CG000660, isoform A</fullName>
    </submittedName>
</protein>
<keyword evidence="2" id="KW-1185">Reference proteome</keyword>
<accession>A0A1J1HK34</accession>
<dbReference type="AlphaFoldDB" id="A0A1J1HK34"/>
<gene>
    <name evidence="1" type="ORF">CLUMA_CG000660</name>
</gene>
<dbReference type="Proteomes" id="UP000183832">
    <property type="component" value="Unassembled WGS sequence"/>
</dbReference>
<reference evidence="1 2" key="1">
    <citation type="submission" date="2015-04" db="EMBL/GenBank/DDBJ databases">
        <authorList>
            <person name="Syromyatnikov M.Y."/>
            <person name="Popov V.N."/>
        </authorList>
    </citation>
    <scope>NUCLEOTIDE SEQUENCE [LARGE SCALE GENOMIC DNA]</scope>
</reference>